<evidence type="ECO:0000313" key="2">
    <source>
        <dbReference type="EMBL" id="VAV84715.1"/>
    </source>
</evidence>
<evidence type="ECO:0000259" key="1">
    <source>
        <dbReference type="Pfam" id="PF05168"/>
    </source>
</evidence>
<feature type="domain" description="HEPN" evidence="1">
    <location>
        <begin position="10"/>
        <end position="101"/>
    </location>
</feature>
<accession>A0A3B0RMG0</accession>
<reference evidence="2" key="1">
    <citation type="submission" date="2018-06" db="EMBL/GenBank/DDBJ databases">
        <authorList>
            <person name="Zhirakovskaya E."/>
        </authorList>
    </citation>
    <scope>NUCLEOTIDE SEQUENCE</scope>
</reference>
<organism evidence="2">
    <name type="scientific">hydrothermal vent metagenome</name>
    <dbReference type="NCBI Taxonomy" id="652676"/>
    <lineage>
        <taxon>unclassified sequences</taxon>
        <taxon>metagenomes</taxon>
        <taxon>ecological metagenomes</taxon>
    </lineage>
</organism>
<proteinExistence type="predicted"/>
<gene>
    <name evidence="2" type="ORF">MNBD_BACTEROID02-1688</name>
</gene>
<dbReference type="AlphaFoldDB" id="A0A3B0RMG0"/>
<protein>
    <recommendedName>
        <fullName evidence="1">HEPN domain-containing protein</fullName>
    </recommendedName>
</protein>
<dbReference type="Pfam" id="PF05168">
    <property type="entry name" value="HEPN"/>
    <property type="match status" value="1"/>
</dbReference>
<sequence length="125" mass="14492">MKERAYAFFNEAIKKVNEANEELCRPEEDVVTYSVCKNAQFAIENYLKGFLLNNGKDPSNFNTIDSLYKECKAINAKFKDIDLSDFSCKSHQIDSRYCNEVTKVSNCFDIADNLDTFFRREKIIS</sequence>
<name>A0A3B0RMG0_9ZZZZ</name>
<dbReference type="EMBL" id="UOEB01000178">
    <property type="protein sequence ID" value="VAV84715.1"/>
    <property type="molecule type" value="Genomic_DNA"/>
</dbReference>
<dbReference type="InterPro" id="IPR007842">
    <property type="entry name" value="HEPN_dom"/>
</dbReference>
<dbReference type="Gene3D" id="1.20.120.330">
    <property type="entry name" value="Nucleotidyltransferases domain 2"/>
    <property type="match status" value="1"/>
</dbReference>